<organism evidence="1 2">
    <name type="scientific">Tieghemiomyces parasiticus</name>
    <dbReference type="NCBI Taxonomy" id="78921"/>
    <lineage>
        <taxon>Eukaryota</taxon>
        <taxon>Fungi</taxon>
        <taxon>Fungi incertae sedis</taxon>
        <taxon>Zoopagomycota</taxon>
        <taxon>Kickxellomycotina</taxon>
        <taxon>Dimargaritomycetes</taxon>
        <taxon>Dimargaritales</taxon>
        <taxon>Dimargaritaceae</taxon>
        <taxon>Tieghemiomyces</taxon>
    </lineage>
</organism>
<accession>A0A9W8DXY3</accession>
<comment type="caution">
    <text evidence="1">The sequence shown here is derived from an EMBL/GenBank/DDBJ whole genome shotgun (WGS) entry which is preliminary data.</text>
</comment>
<protein>
    <recommendedName>
        <fullName evidence="3">Uracil catabolism protein 4</fullName>
    </recommendedName>
</protein>
<dbReference type="Pfam" id="PF07958">
    <property type="entry name" value="DUF1688"/>
    <property type="match status" value="1"/>
</dbReference>
<name>A0A9W8DXY3_9FUNG</name>
<dbReference type="AlphaFoldDB" id="A0A9W8DXY3"/>
<dbReference type="OrthoDB" id="2153176at2759"/>
<keyword evidence="2" id="KW-1185">Reference proteome</keyword>
<proteinExistence type="predicted"/>
<reference evidence="1" key="1">
    <citation type="submission" date="2022-07" db="EMBL/GenBank/DDBJ databases">
        <title>Phylogenomic reconstructions and comparative analyses of Kickxellomycotina fungi.</title>
        <authorList>
            <person name="Reynolds N.K."/>
            <person name="Stajich J.E."/>
            <person name="Barry K."/>
            <person name="Grigoriev I.V."/>
            <person name="Crous P."/>
            <person name="Smith M.E."/>
        </authorList>
    </citation>
    <scope>NUCLEOTIDE SEQUENCE</scope>
    <source>
        <strain evidence="1">RSA 861</strain>
    </source>
</reference>
<gene>
    <name evidence="1" type="ORF">IWQ60_005766</name>
</gene>
<evidence type="ECO:0000313" key="2">
    <source>
        <dbReference type="Proteomes" id="UP001150569"/>
    </source>
</evidence>
<evidence type="ECO:0000313" key="1">
    <source>
        <dbReference type="EMBL" id="KAJ1923620.1"/>
    </source>
</evidence>
<dbReference type="PANTHER" id="PTHR31687">
    <property type="match status" value="1"/>
</dbReference>
<dbReference type="PANTHER" id="PTHR31687:SF3">
    <property type="entry name" value="PROTEIN URG3"/>
    <property type="match status" value="1"/>
</dbReference>
<dbReference type="Proteomes" id="UP001150569">
    <property type="component" value="Unassembled WGS sequence"/>
</dbReference>
<sequence length="433" mass="46669">MVVDIQIAPADEGAVRAHLQSLAAVRERAAAVYALGEAGRLDHFTLHPERLDAVADYVAALIRRDYAHPTDVPPHSRWRHFTVGGVDRVADLLARWPRDSPEAQREATRRVLDLFVVSVLLDAGAGDAWTYREAATGQVLRRSEGLAVASLDLFLSGAFSGSPGTDPCRVDGHGLQALTVETLRKGFQVTDENPLVGLDGRCSLLRRLGEALETQATYFAAPAGVAPRPGHLLDYLLTCAGNGSTTVALADLWTAVLQGFGGVWPPTRTLLNGRSLGDVWPCPSLPATAPADRLVPFHKLSQWLTYSLLEPLTVLMGIEVTGLEALTGLPEYRNGGLFIDLGVLVYKDAPAGEEVPTLEVDDPAVVEWRALTVILLDLTAARVRTRFGLSERELPLAQVLEGGTWKAGREIAAERRPATRGPPLAIRSDGTVF</sequence>
<dbReference type="EMBL" id="JANBPT010000322">
    <property type="protein sequence ID" value="KAJ1923620.1"/>
    <property type="molecule type" value="Genomic_DNA"/>
</dbReference>
<evidence type="ECO:0008006" key="3">
    <source>
        <dbReference type="Google" id="ProtNLM"/>
    </source>
</evidence>
<dbReference type="InterPro" id="IPR012469">
    <property type="entry name" value="DUF1688"/>
</dbReference>